<protein>
    <submittedName>
        <fullName evidence="3">Protein kinase domain-containing protein</fullName>
    </submittedName>
</protein>
<dbReference type="Proteomes" id="UP000095280">
    <property type="component" value="Unplaced"/>
</dbReference>
<keyword evidence="1" id="KW-1133">Transmembrane helix</keyword>
<keyword evidence="2" id="KW-1185">Reference proteome</keyword>
<evidence type="ECO:0000256" key="1">
    <source>
        <dbReference type="SAM" id="Phobius"/>
    </source>
</evidence>
<organism evidence="2 3">
    <name type="scientific">Macrostomum lignano</name>
    <dbReference type="NCBI Taxonomy" id="282301"/>
    <lineage>
        <taxon>Eukaryota</taxon>
        <taxon>Metazoa</taxon>
        <taxon>Spiralia</taxon>
        <taxon>Lophotrochozoa</taxon>
        <taxon>Platyhelminthes</taxon>
        <taxon>Rhabditophora</taxon>
        <taxon>Macrostomorpha</taxon>
        <taxon>Macrostomida</taxon>
        <taxon>Macrostomidae</taxon>
        <taxon>Macrostomum</taxon>
    </lineage>
</organism>
<accession>A0A1I8JF16</accession>
<keyword evidence="1" id="KW-0812">Transmembrane</keyword>
<name>A0A1I8JF16_9PLAT</name>
<feature type="transmembrane region" description="Helical" evidence="1">
    <location>
        <begin position="396"/>
        <end position="418"/>
    </location>
</feature>
<keyword evidence="1" id="KW-0472">Membrane</keyword>
<dbReference type="WBParaSite" id="maker-uti_cns_0047201-snap-gene-0.13-mRNA-1">
    <property type="protein sequence ID" value="maker-uti_cns_0047201-snap-gene-0.13-mRNA-1"/>
    <property type="gene ID" value="maker-uti_cns_0047201-snap-gene-0.13"/>
</dbReference>
<reference evidence="3" key="1">
    <citation type="submission" date="2016-11" db="UniProtKB">
        <authorList>
            <consortium name="WormBaseParasite"/>
        </authorList>
    </citation>
    <scope>IDENTIFICATION</scope>
</reference>
<proteinExistence type="predicted"/>
<sequence>MLCRRVHRSCPPLLFNVSLRVKASQNHYDFVKMVSQNLPFAVEAFLRHRVCVSFRNDSIFSELKAELDLIGVATGKAVLVACQSAVDKNGRDSRFGVGRTKGHSGLGSGLSTRIKEPLNLAQRLRIGLFYEYRTKKVFYLNCGAEAGCKMMEFEDADKLAVDLTIDGDVLGQVSFTDCSEHLPALISFPDATGNRCGDSSQPVLSWMHAAAQPAAEEEQTSPKPKRMRLVLVLLVVSAELAAMSADSGAMRLASFSSSEALQNFVTESQRTRVGSGLSTRIKEPLNLAQRLRIGLFYEHRTKKVFYLNCGAEAGCKMMEFEDADKLAVDLTIDGEVLGQVSFTYCTEQLPALISFPDATGNRCGDSSQPVLSWMLAAAQPAAEEEQRSPKPKRMRLVLVLLVVSGAILLVVTLTLIYMRRRHSLQYIAATPKNEGKVVEVRQSGSEKPLVCRICALDVAAECPNLDGAGHVSRVCALSSSLLADAGAPDSVGDVAFLRHLAQTRTLTMKSTLWQLLSLLLSMRVTASLDCSNVSCTVTVQLSRADVLRTWQPSGAHCRWCKSRQSETNRFPAAVRSGPRWLVMQLRQPMMLKAVSVRDWGGQWLAAAPVGSPVSAVGASSLPLELQLEDPCRASWEALNGSDRWRSLDGSSGTAMLPVAYLLFSSSQQLQWSALNLQEPCQTAVVLGSSPYWEVGQTRHIAVTSSKCSIWNVSHSCRLLQADGASPVPLHRVEQSSFSSVHQLQVSRSMAHQNWSVRCSVNQSGVVYDEAESLEQLRPPIFYPASIQVNGSIESSRLHLAVAASDARPPVSSVVCQIANSTTSLILARLEPARENCTDLTGKL</sequence>
<evidence type="ECO:0000313" key="3">
    <source>
        <dbReference type="WBParaSite" id="maker-uti_cns_0047201-snap-gene-0.13-mRNA-1"/>
    </source>
</evidence>
<evidence type="ECO:0000313" key="2">
    <source>
        <dbReference type="Proteomes" id="UP000095280"/>
    </source>
</evidence>
<dbReference type="AlphaFoldDB" id="A0A1I8JF16"/>